<organism evidence="2 3">
    <name type="scientific">Nonomuraea endophytica</name>
    <dbReference type="NCBI Taxonomy" id="714136"/>
    <lineage>
        <taxon>Bacteria</taxon>
        <taxon>Bacillati</taxon>
        <taxon>Actinomycetota</taxon>
        <taxon>Actinomycetes</taxon>
        <taxon>Streptosporangiales</taxon>
        <taxon>Streptosporangiaceae</taxon>
        <taxon>Nonomuraea</taxon>
    </lineage>
</organism>
<keyword evidence="1" id="KW-0812">Transmembrane</keyword>
<reference evidence="2 3" key="1">
    <citation type="submission" date="2020-08" db="EMBL/GenBank/DDBJ databases">
        <title>Genomic Encyclopedia of Type Strains, Phase IV (KMG-IV): sequencing the most valuable type-strain genomes for metagenomic binning, comparative biology and taxonomic classification.</title>
        <authorList>
            <person name="Goeker M."/>
        </authorList>
    </citation>
    <scope>NUCLEOTIDE SEQUENCE [LARGE SCALE GENOMIC DNA]</scope>
    <source>
        <strain evidence="2 3">DSM 45385</strain>
    </source>
</reference>
<feature type="transmembrane region" description="Helical" evidence="1">
    <location>
        <begin position="239"/>
        <end position="258"/>
    </location>
</feature>
<dbReference type="RefSeq" id="WP_184964478.1">
    <property type="nucleotide sequence ID" value="NZ_JACHIN010000006.1"/>
</dbReference>
<dbReference type="AlphaFoldDB" id="A0A7W8A3V9"/>
<dbReference type="EMBL" id="JACHIN010000006">
    <property type="protein sequence ID" value="MBB5079102.1"/>
    <property type="molecule type" value="Genomic_DNA"/>
</dbReference>
<evidence type="ECO:0000313" key="2">
    <source>
        <dbReference type="EMBL" id="MBB5079102.1"/>
    </source>
</evidence>
<evidence type="ECO:0000313" key="3">
    <source>
        <dbReference type="Proteomes" id="UP000568380"/>
    </source>
</evidence>
<proteinExistence type="predicted"/>
<gene>
    <name evidence="2" type="ORF">HNR40_004588</name>
</gene>
<feature type="transmembrane region" description="Helical" evidence="1">
    <location>
        <begin position="270"/>
        <end position="290"/>
    </location>
</feature>
<name>A0A7W8A3V9_9ACTN</name>
<evidence type="ECO:0008006" key="4">
    <source>
        <dbReference type="Google" id="ProtNLM"/>
    </source>
</evidence>
<dbReference type="Proteomes" id="UP000568380">
    <property type="component" value="Unassembled WGS sequence"/>
</dbReference>
<feature type="transmembrane region" description="Helical" evidence="1">
    <location>
        <begin position="107"/>
        <end position="131"/>
    </location>
</feature>
<feature type="transmembrane region" description="Helical" evidence="1">
    <location>
        <begin position="170"/>
        <end position="194"/>
    </location>
</feature>
<feature type="transmembrane region" description="Helical" evidence="1">
    <location>
        <begin position="65"/>
        <end position="87"/>
    </location>
</feature>
<accession>A0A7W8A3V9</accession>
<evidence type="ECO:0000256" key="1">
    <source>
        <dbReference type="SAM" id="Phobius"/>
    </source>
</evidence>
<feature type="transmembrane region" description="Helical" evidence="1">
    <location>
        <begin position="296"/>
        <end position="315"/>
    </location>
</feature>
<keyword evidence="1" id="KW-1133">Transmembrane helix</keyword>
<feature type="transmembrane region" description="Helical" evidence="1">
    <location>
        <begin position="143"/>
        <end position="164"/>
    </location>
</feature>
<keyword evidence="3" id="KW-1185">Reference proteome</keyword>
<keyword evidence="1" id="KW-0472">Membrane</keyword>
<sequence length="325" mass="34792">MKRLPPALALFLLAPLIGEYLLGNIPLDVWAPAAFPPTALLYGCGAVLIREIVVRAGGGRGMTLLLAIAYGVVEEALVTQSLFNLNYLGLGLGSYGEIPWLGISAPWSVYVLSIHSVWSIFTPIVLIETLYPARRGPWLRARGLISNTIGYVAGAVILFFAMYLNPDNKAFLLSAGQLIGAVVTVAALIALAFLTRGRGRTATHRAWPPAAMGAFALTGGSAMFLLFEFGPARKVISEPLTLILLSVLMTVVLAVLVVNTRAADWSHRHVFALAAGAVLTYCWAGFMVQITQYGFHLVPTAIQILLVAGTLWLLARTHATVALSD</sequence>
<feature type="transmembrane region" description="Helical" evidence="1">
    <location>
        <begin position="206"/>
        <end position="227"/>
    </location>
</feature>
<comment type="caution">
    <text evidence="2">The sequence shown here is derived from an EMBL/GenBank/DDBJ whole genome shotgun (WGS) entry which is preliminary data.</text>
</comment>
<feature type="transmembrane region" description="Helical" evidence="1">
    <location>
        <begin position="34"/>
        <end position="53"/>
    </location>
</feature>
<protein>
    <recommendedName>
        <fullName evidence="4">DUF998 domain-containing protein</fullName>
    </recommendedName>
</protein>